<organism evidence="12 13">
    <name type="scientific">Rhodocytophaga aerolata</name>
    <dbReference type="NCBI Taxonomy" id="455078"/>
    <lineage>
        <taxon>Bacteria</taxon>
        <taxon>Pseudomonadati</taxon>
        <taxon>Bacteroidota</taxon>
        <taxon>Cytophagia</taxon>
        <taxon>Cytophagales</taxon>
        <taxon>Rhodocytophagaceae</taxon>
        <taxon>Rhodocytophaga</taxon>
    </lineage>
</organism>
<dbReference type="PROSITE" id="PS51794">
    <property type="entry name" value="DAC"/>
    <property type="match status" value="1"/>
</dbReference>
<evidence type="ECO:0000313" key="13">
    <source>
        <dbReference type="Proteomes" id="UP001168528"/>
    </source>
</evidence>
<feature type="transmembrane region" description="Helical" evidence="10">
    <location>
        <begin position="38"/>
        <end position="56"/>
    </location>
</feature>
<evidence type="ECO:0000313" key="12">
    <source>
        <dbReference type="EMBL" id="MDO1447384.1"/>
    </source>
</evidence>
<evidence type="ECO:0000256" key="3">
    <source>
        <dbReference type="ARBA" id="ARBA00022679"/>
    </source>
</evidence>
<dbReference type="InterPro" id="IPR003390">
    <property type="entry name" value="DNA_integrity_scan_DisA_N"/>
</dbReference>
<dbReference type="Proteomes" id="UP001168528">
    <property type="component" value="Unassembled WGS sequence"/>
</dbReference>
<reference evidence="12" key="1">
    <citation type="submission" date="2023-07" db="EMBL/GenBank/DDBJ databases">
        <title>The genome sequence of Rhodocytophaga aerolata KACC 12507.</title>
        <authorList>
            <person name="Zhang X."/>
        </authorList>
    </citation>
    <scope>NUCLEOTIDE SEQUENCE</scope>
    <source>
        <strain evidence="12">KACC 12507</strain>
    </source>
</reference>
<dbReference type="PIRSF" id="PIRSF004793">
    <property type="entry name" value="UCP004793"/>
    <property type="match status" value="1"/>
</dbReference>
<dbReference type="Pfam" id="PF19293">
    <property type="entry name" value="CdaA_N"/>
    <property type="match status" value="1"/>
</dbReference>
<keyword evidence="2 10" id="KW-1003">Cell membrane</keyword>
<keyword evidence="8 10" id="KW-1133">Transmembrane helix</keyword>
<dbReference type="InterPro" id="IPR045585">
    <property type="entry name" value="CdaA_N"/>
</dbReference>
<evidence type="ECO:0000256" key="10">
    <source>
        <dbReference type="HAMAP-Rule" id="MF_01499"/>
    </source>
</evidence>
<evidence type="ECO:0000256" key="7">
    <source>
        <dbReference type="ARBA" id="ARBA00022840"/>
    </source>
</evidence>
<comment type="function">
    <text evidence="10">Catalyzes the condensation of 2 ATP molecules into cyclic di-AMP (c-di-AMP), a second messenger used to regulate differing processes in different bacteria.</text>
</comment>
<proteinExistence type="inferred from homology"/>
<dbReference type="RefSeq" id="WP_302038189.1">
    <property type="nucleotide sequence ID" value="NZ_JAUKPO010000007.1"/>
</dbReference>
<evidence type="ECO:0000259" key="11">
    <source>
        <dbReference type="PROSITE" id="PS51794"/>
    </source>
</evidence>
<keyword evidence="4 10" id="KW-0812">Transmembrane</keyword>
<comment type="caution">
    <text evidence="12">The sequence shown here is derived from an EMBL/GenBank/DDBJ whole genome shotgun (WGS) entry which is preliminary data.</text>
</comment>
<dbReference type="EMBL" id="JAUKPO010000007">
    <property type="protein sequence ID" value="MDO1447384.1"/>
    <property type="molecule type" value="Genomic_DNA"/>
</dbReference>
<comment type="subunit">
    <text evidence="10">Probably a homodimer.</text>
</comment>
<keyword evidence="7 10" id="KW-0067">ATP-binding</keyword>
<evidence type="ECO:0000256" key="4">
    <source>
        <dbReference type="ARBA" id="ARBA00022692"/>
    </source>
</evidence>
<feature type="domain" description="DAC" evidence="11">
    <location>
        <begin position="84"/>
        <end position="250"/>
    </location>
</feature>
<evidence type="ECO:0000256" key="8">
    <source>
        <dbReference type="ARBA" id="ARBA00022989"/>
    </source>
</evidence>
<evidence type="ECO:0000256" key="9">
    <source>
        <dbReference type="ARBA" id="ARBA00023136"/>
    </source>
</evidence>
<dbReference type="InterPro" id="IPR050338">
    <property type="entry name" value="DisA"/>
</dbReference>
<evidence type="ECO:0000256" key="2">
    <source>
        <dbReference type="ARBA" id="ARBA00022475"/>
    </source>
</evidence>
<dbReference type="SUPFAM" id="SSF143597">
    <property type="entry name" value="YojJ-like"/>
    <property type="match status" value="1"/>
</dbReference>
<comment type="similarity">
    <text evidence="10">Belongs to the adenylate cyclase family. DacA/CdaA subfamily.</text>
</comment>
<protein>
    <recommendedName>
        <fullName evidence="10">Diadenylate cyclase</fullName>
        <shortName evidence="10">DAC</shortName>
        <ecNumber evidence="10">2.7.7.85</ecNumber>
    </recommendedName>
    <alternativeName>
        <fullName evidence="10">Cyclic-di-AMP synthase</fullName>
        <shortName evidence="10">c-di-AMP synthase</shortName>
    </alternativeName>
</protein>
<dbReference type="Pfam" id="PF02457">
    <property type="entry name" value="DAC"/>
    <property type="match status" value="1"/>
</dbReference>
<accession>A0ABT8R7R2</accession>
<gene>
    <name evidence="12" type="primary">cdaA</name>
    <name evidence="10" type="synonym">dacA</name>
    <name evidence="12" type="ORF">Q0590_14035</name>
</gene>
<sequence>MRLLFSIGFLQISWVDVIDISLVTYLLYQLYKLMRGSVAIKVFLGFLSIYLSYLIVKAAEMELLTAILGQFMGVGVIAALILFQQEIRKFLLLIGKSTVFNNEHLFSFPWRRALSEKQISITPIVEAAKTMSAANTGALIVFARDSELKFYTDSGDELDAIISKRLLISIFNKYSPMHDGAVIIVKNRIKAARCILPVSENDALPASFGLRHRAAIGLTEITDAVVLVVSEETGQISLVVNGRVMHNLSGQELRNKLNQYLLESKEEEEAVRLKPEDVRNAKETA</sequence>
<comment type="catalytic activity">
    <reaction evidence="1 10">
        <text>2 ATP = 3',3'-c-di-AMP + 2 diphosphate</text>
        <dbReference type="Rhea" id="RHEA:35655"/>
        <dbReference type="ChEBI" id="CHEBI:30616"/>
        <dbReference type="ChEBI" id="CHEBI:33019"/>
        <dbReference type="ChEBI" id="CHEBI:71500"/>
        <dbReference type="EC" id="2.7.7.85"/>
    </reaction>
</comment>
<dbReference type="InterPro" id="IPR036888">
    <property type="entry name" value="DNA_integrity_DisA_N_sf"/>
</dbReference>
<evidence type="ECO:0000256" key="1">
    <source>
        <dbReference type="ARBA" id="ARBA00000877"/>
    </source>
</evidence>
<dbReference type="InterPro" id="IPR014046">
    <property type="entry name" value="C-di-AMP_synthase"/>
</dbReference>
<dbReference type="InterPro" id="IPR034701">
    <property type="entry name" value="CdaA"/>
</dbReference>
<feature type="transmembrane region" description="Helical" evidence="10">
    <location>
        <begin position="62"/>
        <end position="83"/>
    </location>
</feature>
<keyword evidence="13" id="KW-1185">Reference proteome</keyword>
<name>A0ABT8R7R2_9BACT</name>
<evidence type="ECO:0000256" key="6">
    <source>
        <dbReference type="ARBA" id="ARBA00022741"/>
    </source>
</evidence>
<dbReference type="PANTHER" id="PTHR34185">
    <property type="entry name" value="DIADENYLATE CYCLASE"/>
    <property type="match status" value="1"/>
</dbReference>
<dbReference type="HAMAP" id="MF_01499">
    <property type="entry name" value="DacA"/>
    <property type="match status" value="1"/>
</dbReference>
<feature type="transmembrane region" description="Helical" evidence="10">
    <location>
        <begin position="12"/>
        <end position="31"/>
    </location>
</feature>
<keyword evidence="3 10" id="KW-0808">Transferase</keyword>
<comment type="caution">
    <text evidence="10">Lacks conserved residue(s) required for the propagation of feature annotation.</text>
</comment>
<dbReference type="EC" id="2.7.7.85" evidence="10"/>
<evidence type="ECO:0000256" key="5">
    <source>
        <dbReference type="ARBA" id="ARBA00022695"/>
    </source>
</evidence>
<dbReference type="GO" id="GO:0106408">
    <property type="term" value="F:diadenylate cyclase activity"/>
    <property type="evidence" value="ECO:0007669"/>
    <property type="project" value="UniProtKB-EC"/>
</dbReference>
<keyword evidence="9 10" id="KW-0472">Membrane</keyword>
<dbReference type="NCBIfam" id="TIGR00159">
    <property type="entry name" value="diadenylate cyclase CdaA"/>
    <property type="match status" value="1"/>
</dbReference>
<dbReference type="PANTHER" id="PTHR34185:SF1">
    <property type="entry name" value="DIADENYLATE CYCLASE"/>
    <property type="match status" value="1"/>
</dbReference>
<dbReference type="Gene3D" id="3.40.1700.10">
    <property type="entry name" value="DNA integrity scanning protein, DisA, N-terminal domain"/>
    <property type="match status" value="1"/>
</dbReference>
<keyword evidence="5 10" id="KW-0548">Nucleotidyltransferase</keyword>
<keyword evidence="6 10" id="KW-0547">Nucleotide-binding</keyword>